<evidence type="ECO:0000313" key="4">
    <source>
        <dbReference type="EMBL" id="OMJ23882.1"/>
    </source>
</evidence>
<dbReference type="AlphaFoldDB" id="A0A1R1YAE1"/>
<dbReference type="InterPro" id="IPR036314">
    <property type="entry name" value="SOD_C_sf"/>
</dbReference>
<reference evidence="4 5" key="1">
    <citation type="submission" date="2017-01" db="EMBL/GenBank/DDBJ databases">
        <authorList>
            <person name="Mah S.A."/>
            <person name="Swanson W.J."/>
            <person name="Moy G.W."/>
            <person name="Vacquier V.D."/>
        </authorList>
    </citation>
    <scope>NUCLEOTIDE SEQUENCE [LARGE SCALE GENOMIC DNA]</scope>
    <source>
        <strain evidence="4 5">GSMNP</strain>
    </source>
</reference>
<dbReference type="EMBL" id="LSSN01005614">
    <property type="protein sequence ID" value="OMJ08982.1"/>
    <property type="molecule type" value="Genomic_DNA"/>
</dbReference>
<comment type="caution">
    <text evidence="4">The sequence shown here is derived from an EMBL/GenBank/DDBJ whole genome shotgun (WGS) entry which is preliminary data.</text>
</comment>
<dbReference type="GO" id="GO:0005840">
    <property type="term" value="C:ribosome"/>
    <property type="evidence" value="ECO:0007669"/>
    <property type="project" value="UniProtKB-KW"/>
</dbReference>
<dbReference type="SUPFAM" id="SSF54719">
    <property type="entry name" value="Fe,Mn superoxide dismutase (SOD), C-terminal domain"/>
    <property type="match status" value="1"/>
</dbReference>
<feature type="domain" description="Manganese/iron superoxide dismutase C-terminal" evidence="2">
    <location>
        <begin position="189"/>
        <end position="257"/>
    </location>
</feature>
<dbReference type="GO" id="GO:0046872">
    <property type="term" value="F:metal ion binding"/>
    <property type="evidence" value="ECO:0007669"/>
    <property type="project" value="InterPro"/>
</dbReference>
<evidence type="ECO:0000313" key="3">
    <source>
        <dbReference type="EMBL" id="OMJ08982.1"/>
    </source>
</evidence>
<proteinExistence type="predicted"/>
<accession>A0A1R1YAE1</accession>
<keyword evidence="4" id="KW-0689">Ribosomal protein</keyword>
<dbReference type="Proteomes" id="UP000187283">
    <property type="component" value="Unassembled WGS sequence"/>
</dbReference>
<dbReference type="Gene3D" id="3.55.40.20">
    <property type="entry name" value="Iron/manganese superoxide dismutase, C-terminal domain"/>
    <property type="match status" value="1"/>
</dbReference>
<name>A0A1R1YAE1_9FUNG</name>
<evidence type="ECO:0000259" key="2">
    <source>
        <dbReference type="Pfam" id="PF02777"/>
    </source>
</evidence>
<keyword evidence="4" id="KW-0687">Ribonucleoprotein</keyword>
<comment type="function">
    <text evidence="1">Component of the mitochondrial ribosome (mitoribosome), a dedicated translation machinery responsible for the synthesis of mitochondrial genome-encoded proteins, including at least some of the essential transmembrane subunits of the mitochondrial respiratory chain. The mitoribosomes are attached to the mitochondrial inner membrane and translation products are cotranslationally integrated into the membrane.</text>
</comment>
<dbReference type="GO" id="GO:0005737">
    <property type="term" value="C:cytoplasm"/>
    <property type="evidence" value="ECO:0007669"/>
    <property type="project" value="TreeGrafter"/>
</dbReference>
<sequence length="264" mass="30666">MNRFSILSRSIPKSTSRICNLTKFNSKKIHTIAPIPYLVENGLKPLYSSETLDRLYNVRQKMLLEKVDEFAKGTEFKDKTLKEIITITSSYPEHAALYNYASQAWNFDFFLQNLTDRPHEPNMILRNALSLHFGSFEGFKNIFTMHAKGIFGNGWTWLAVDRDGNYFIKNTYNGGSLFSVAPLNKKGFLSTDNKEILKITTKFEEGRNRVPINQVTTLFPILCLNMWTDSYLADFGYNRDAYIDAFWQVVNWDLISQKIHRKEI</sequence>
<dbReference type="OrthoDB" id="275227at2759"/>
<dbReference type="Pfam" id="PF02777">
    <property type="entry name" value="Sod_Fe_C"/>
    <property type="match status" value="2"/>
</dbReference>
<dbReference type="PANTHER" id="PTHR43595:SF2">
    <property type="entry name" value="SMALL RIBOSOMAL SUBUNIT PROTEIN MS42"/>
    <property type="match status" value="1"/>
</dbReference>
<evidence type="ECO:0000256" key="1">
    <source>
        <dbReference type="ARBA" id="ARBA00037226"/>
    </source>
</evidence>
<feature type="domain" description="Manganese/iron superoxide dismutase C-terminal" evidence="2">
    <location>
        <begin position="124"/>
        <end position="176"/>
    </location>
</feature>
<dbReference type="InterPro" id="IPR036324">
    <property type="entry name" value="Mn/Fe_SOD_N_sf"/>
</dbReference>
<protein>
    <submittedName>
        <fullName evidence="4">Putative 37S ribosomal protein S26A, mitochondrial</fullName>
    </submittedName>
</protein>
<dbReference type="SUPFAM" id="SSF46609">
    <property type="entry name" value="Fe,Mn superoxide dismutase (SOD), N-terminal domain"/>
    <property type="match status" value="1"/>
</dbReference>
<dbReference type="STRING" id="133412.A0A1R1YAE1"/>
<dbReference type="InterPro" id="IPR019832">
    <property type="entry name" value="Mn/Fe_SOD_C"/>
</dbReference>
<evidence type="ECO:0000313" key="5">
    <source>
        <dbReference type="Proteomes" id="UP000187283"/>
    </source>
</evidence>
<dbReference type="PANTHER" id="PTHR43595">
    <property type="entry name" value="37S RIBOSOMAL PROTEIN S26, MITOCHONDRIAL"/>
    <property type="match status" value="1"/>
</dbReference>
<organism evidence="4 5">
    <name type="scientific">Smittium culicis</name>
    <dbReference type="NCBI Taxonomy" id="133412"/>
    <lineage>
        <taxon>Eukaryota</taxon>
        <taxon>Fungi</taxon>
        <taxon>Fungi incertae sedis</taxon>
        <taxon>Zoopagomycota</taxon>
        <taxon>Kickxellomycotina</taxon>
        <taxon>Harpellomycetes</taxon>
        <taxon>Harpellales</taxon>
        <taxon>Legeriomycetaceae</taxon>
        <taxon>Smittium</taxon>
    </lineage>
</organism>
<keyword evidence="5" id="KW-1185">Reference proteome</keyword>
<gene>
    <name evidence="3" type="ORF">AYI70_g11195</name>
    <name evidence="4" type="ORF">AYI70_g1945</name>
</gene>
<dbReference type="GO" id="GO:0004784">
    <property type="term" value="F:superoxide dismutase activity"/>
    <property type="evidence" value="ECO:0007669"/>
    <property type="project" value="InterPro"/>
</dbReference>
<dbReference type="EMBL" id="LSSN01000453">
    <property type="protein sequence ID" value="OMJ23882.1"/>
    <property type="molecule type" value="Genomic_DNA"/>
</dbReference>